<dbReference type="GO" id="GO:0070403">
    <property type="term" value="F:NAD+ binding"/>
    <property type="evidence" value="ECO:0007669"/>
    <property type="project" value="InterPro"/>
</dbReference>
<dbReference type="EMBL" id="AP011793">
    <property type="protein sequence ID" value="BAL58095.1"/>
    <property type="molecule type" value="Genomic_DNA"/>
</dbReference>
<sequence length="256" mass="27748">MNTPPAADTVRQVADWIRAAQCVVVLTGAGISTESGIPDFRGPQGVWTRNPGAERLATIDHYLSSREARVQAWRNRLESPIWRAEPNAGHHALAELERRGKLDTLITQNVDGLHQKAGSSPERVVEIHGTVHRYTCLQCGDGGPIEEVLERVRGGEEDPPCRRCGGILKTATISFGQNLDPEVLARCYQAARRCDLFLAIGTSLVVYPAAYLPGTALESGARLVIINGEPTPYDDHAHAVIRERIGSVLPAIVAAV</sequence>
<organism evidence="5">
    <name type="scientific">uncultured prokaryote</name>
    <dbReference type="NCBI Taxonomy" id="198431"/>
    <lineage>
        <taxon>unclassified sequences</taxon>
        <taxon>environmental samples</taxon>
    </lineage>
</organism>
<evidence type="ECO:0000259" key="4">
    <source>
        <dbReference type="PROSITE" id="PS50305"/>
    </source>
</evidence>
<name>H5SPK9_9ZZZZ</name>
<dbReference type="Gene3D" id="3.30.1600.10">
    <property type="entry name" value="SIR2/SIRT2 'Small Domain"/>
    <property type="match status" value="1"/>
</dbReference>
<dbReference type="SUPFAM" id="SSF52467">
    <property type="entry name" value="DHS-like NAD/FAD-binding domain"/>
    <property type="match status" value="1"/>
</dbReference>
<evidence type="ECO:0000313" key="5">
    <source>
        <dbReference type="EMBL" id="BAL58095.1"/>
    </source>
</evidence>
<dbReference type="HAMAP" id="MF_01968">
    <property type="entry name" value="Sirtuin_ClassU"/>
    <property type="match status" value="1"/>
</dbReference>
<dbReference type="PANTHER" id="PTHR11085:SF4">
    <property type="entry name" value="NAD-DEPENDENT PROTEIN DEACYLASE"/>
    <property type="match status" value="1"/>
</dbReference>
<dbReference type="InterPro" id="IPR026591">
    <property type="entry name" value="Sirtuin_cat_small_dom_sf"/>
</dbReference>
<dbReference type="Pfam" id="PF02146">
    <property type="entry name" value="SIR2"/>
    <property type="match status" value="1"/>
</dbReference>
<gene>
    <name evidence="5" type="ORF">HGMM_F54D01C22</name>
</gene>
<feature type="domain" description="Deacetylase sirtuin-type" evidence="4">
    <location>
        <begin position="3"/>
        <end position="256"/>
    </location>
</feature>
<keyword evidence="1" id="KW-0963">Cytoplasm</keyword>
<dbReference type="InterPro" id="IPR029035">
    <property type="entry name" value="DHS-like_NAD/FAD-binding_dom"/>
</dbReference>
<evidence type="ECO:0000256" key="2">
    <source>
        <dbReference type="ARBA" id="ARBA00022679"/>
    </source>
</evidence>
<dbReference type="PANTHER" id="PTHR11085">
    <property type="entry name" value="NAD-DEPENDENT PROTEIN DEACYLASE SIRTUIN-5, MITOCHONDRIAL-RELATED"/>
    <property type="match status" value="1"/>
</dbReference>
<proteinExistence type="inferred from homology"/>
<dbReference type="Gene3D" id="3.40.50.1220">
    <property type="entry name" value="TPP-binding domain"/>
    <property type="match status" value="1"/>
</dbReference>
<reference evidence="5" key="2">
    <citation type="journal article" date="2012" name="PLoS ONE">
        <title>A Deeply Branching Thermophilic Bacterium with an Ancient Acetyl-CoA Pathway Dominates a Subsurface Ecosystem.</title>
        <authorList>
            <person name="Takami H."/>
            <person name="Noguchi H."/>
            <person name="Takaki Y."/>
            <person name="Uchiyama I."/>
            <person name="Toyoda A."/>
            <person name="Nishi S."/>
            <person name="Chee G.-J."/>
            <person name="Arai W."/>
            <person name="Nunoura T."/>
            <person name="Itoh T."/>
            <person name="Hattori M."/>
            <person name="Takai K."/>
        </authorList>
    </citation>
    <scope>NUCLEOTIDE SEQUENCE</scope>
</reference>
<keyword evidence="3" id="KW-0520">NAD</keyword>
<dbReference type="CDD" id="cd01407">
    <property type="entry name" value="SIR2-fam"/>
    <property type="match status" value="1"/>
</dbReference>
<dbReference type="InterPro" id="IPR026590">
    <property type="entry name" value="Ssirtuin_cat_dom"/>
</dbReference>
<evidence type="ECO:0000256" key="1">
    <source>
        <dbReference type="ARBA" id="ARBA00022490"/>
    </source>
</evidence>
<dbReference type="InterPro" id="IPR003000">
    <property type="entry name" value="Sirtuin"/>
</dbReference>
<evidence type="ECO:0000256" key="3">
    <source>
        <dbReference type="ARBA" id="ARBA00023027"/>
    </source>
</evidence>
<dbReference type="GO" id="GO:0017136">
    <property type="term" value="F:histone deacetylase activity, NAD-dependent"/>
    <property type="evidence" value="ECO:0007669"/>
    <property type="project" value="TreeGrafter"/>
</dbReference>
<keyword evidence="2" id="KW-0808">Transferase</keyword>
<dbReference type="InterPro" id="IPR028628">
    <property type="entry name" value="Sirtuin_class_U"/>
</dbReference>
<dbReference type="AlphaFoldDB" id="H5SPK9"/>
<accession>H5SPK9</accession>
<protein>
    <submittedName>
        <fullName evidence="5">Silent information regulator protein Sir2</fullName>
    </submittedName>
</protein>
<dbReference type="InterPro" id="IPR050134">
    <property type="entry name" value="NAD-dep_sirtuin_deacylases"/>
</dbReference>
<dbReference type="PROSITE" id="PS50305">
    <property type="entry name" value="SIRTUIN"/>
    <property type="match status" value="1"/>
</dbReference>
<reference evidence="5" key="1">
    <citation type="journal article" date="2005" name="Environ. Microbiol.">
        <title>Genetic and functional properties of uncultivated thermophilic crenarchaeotes from a subsurface gold mine as revealed by analysis of genome fragments.</title>
        <authorList>
            <person name="Nunoura T."/>
            <person name="Hirayama H."/>
            <person name="Takami H."/>
            <person name="Oida H."/>
            <person name="Nishi S."/>
            <person name="Shimamura S."/>
            <person name="Suzuki Y."/>
            <person name="Inagaki F."/>
            <person name="Takai K."/>
            <person name="Nealson K.H."/>
            <person name="Horikoshi K."/>
        </authorList>
    </citation>
    <scope>NUCLEOTIDE SEQUENCE</scope>
</reference>
<dbReference type="NCBIfam" id="NF001753">
    <property type="entry name" value="PRK00481.1-3"/>
    <property type="match status" value="1"/>
</dbReference>